<sequence>MAVKLAKAMGNTVVVFSTSPGKRAAVEALGAQFVNSKDPADMAAIAGKMDFIIDTASADHDISTYMNALAVDGKFCVVGLPQQPFAVHAFQLVIGRKTVCGSLIGGIKETQETLDFCAAHGIAADIQLISPKELNHAMVTLAKNAADSRRFVIDMAALTQEVEVEADASIDPASWKVMGFVRPPDAVYPAHAAK</sequence>
<dbReference type="Gene3D" id="3.90.180.10">
    <property type="entry name" value="Medium-chain alcohol dehydrogenases, catalytic domain"/>
    <property type="match status" value="1"/>
</dbReference>
<dbReference type="PANTHER" id="PTHR42683">
    <property type="entry name" value="ALDEHYDE REDUCTASE"/>
    <property type="match status" value="1"/>
</dbReference>
<dbReference type="AlphaFoldDB" id="A0A6T7V149"/>
<dbReference type="GO" id="GO:0046872">
    <property type="term" value="F:metal ion binding"/>
    <property type="evidence" value="ECO:0007669"/>
    <property type="project" value="UniProtKB-KW"/>
</dbReference>
<proteinExistence type="predicted"/>
<comment type="cofactor">
    <cofactor evidence="1">
        <name>Zn(2+)</name>
        <dbReference type="ChEBI" id="CHEBI:29105"/>
    </cofactor>
</comment>
<dbReference type="Pfam" id="PF00107">
    <property type="entry name" value="ADH_zinc_N"/>
    <property type="match status" value="1"/>
</dbReference>
<evidence type="ECO:0000256" key="4">
    <source>
        <dbReference type="ARBA" id="ARBA00023002"/>
    </source>
</evidence>
<keyword evidence="2" id="KW-0479">Metal-binding</keyword>
<feature type="domain" description="Alcohol dehydrogenase-like C-terminal" evidence="5">
    <location>
        <begin position="1"/>
        <end position="118"/>
    </location>
</feature>
<dbReference type="Gene3D" id="3.40.50.720">
    <property type="entry name" value="NAD(P)-binding Rossmann-like Domain"/>
    <property type="match status" value="1"/>
</dbReference>
<accession>A0A6T7V149</accession>
<dbReference type="SUPFAM" id="SSF51735">
    <property type="entry name" value="NAD(P)-binding Rossmann-fold domains"/>
    <property type="match status" value="1"/>
</dbReference>
<dbReference type="GO" id="GO:0016616">
    <property type="term" value="F:oxidoreductase activity, acting on the CH-OH group of donors, NAD or NADP as acceptor"/>
    <property type="evidence" value="ECO:0007669"/>
    <property type="project" value="InterPro"/>
</dbReference>
<evidence type="ECO:0000313" key="7">
    <source>
        <dbReference type="EMBL" id="CAD8623277.1"/>
    </source>
</evidence>
<dbReference type="EMBL" id="HBEZ01001589">
    <property type="protein sequence ID" value="CAD8623276.1"/>
    <property type="molecule type" value="Transcribed_RNA"/>
</dbReference>
<keyword evidence="3" id="KW-0862">Zinc</keyword>
<organism evidence="6">
    <name type="scientific">Cryptomonas curvata</name>
    <dbReference type="NCBI Taxonomy" id="233186"/>
    <lineage>
        <taxon>Eukaryota</taxon>
        <taxon>Cryptophyceae</taxon>
        <taxon>Cryptomonadales</taxon>
        <taxon>Cryptomonadaceae</taxon>
        <taxon>Cryptomonas</taxon>
    </lineage>
</organism>
<dbReference type="InterPro" id="IPR047109">
    <property type="entry name" value="CAD-like"/>
</dbReference>
<dbReference type="FunFam" id="3.40.50.720:FF:000022">
    <property type="entry name" value="Cinnamyl alcohol dehydrogenase"/>
    <property type="match status" value="1"/>
</dbReference>
<dbReference type="InterPro" id="IPR013149">
    <property type="entry name" value="ADH-like_C"/>
</dbReference>
<evidence type="ECO:0000256" key="3">
    <source>
        <dbReference type="ARBA" id="ARBA00022833"/>
    </source>
</evidence>
<dbReference type="EMBL" id="HBEZ01001590">
    <property type="protein sequence ID" value="CAD8623277.1"/>
    <property type="molecule type" value="Transcribed_RNA"/>
</dbReference>
<evidence type="ECO:0000259" key="5">
    <source>
        <dbReference type="Pfam" id="PF00107"/>
    </source>
</evidence>
<gene>
    <name evidence="6" type="ORF">CCUR1050_LOCUS951</name>
    <name evidence="7" type="ORF">CCUR1050_LOCUS952</name>
</gene>
<evidence type="ECO:0000256" key="2">
    <source>
        <dbReference type="ARBA" id="ARBA00022723"/>
    </source>
</evidence>
<evidence type="ECO:0000313" key="6">
    <source>
        <dbReference type="EMBL" id="CAD8623276.1"/>
    </source>
</evidence>
<name>A0A6T7V149_9CRYP</name>
<dbReference type="InterPro" id="IPR036291">
    <property type="entry name" value="NAD(P)-bd_dom_sf"/>
</dbReference>
<keyword evidence="4" id="KW-0560">Oxidoreductase</keyword>
<protein>
    <recommendedName>
        <fullName evidence="5">Alcohol dehydrogenase-like C-terminal domain-containing protein</fullName>
    </recommendedName>
</protein>
<evidence type="ECO:0000256" key="1">
    <source>
        <dbReference type="ARBA" id="ARBA00001947"/>
    </source>
</evidence>
<reference evidence="6" key="1">
    <citation type="submission" date="2021-01" db="EMBL/GenBank/DDBJ databases">
        <authorList>
            <person name="Corre E."/>
            <person name="Pelletier E."/>
            <person name="Niang G."/>
            <person name="Scheremetjew M."/>
            <person name="Finn R."/>
            <person name="Kale V."/>
            <person name="Holt S."/>
            <person name="Cochrane G."/>
            <person name="Meng A."/>
            <person name="Brown T."/>
            <person name="Cohen L."/>
        </authorList>
    </citation>
    <scope>NUCLEOTIDE SEQUENCE</scope>
    <source>
        <strain evidence="6">CCAP979/52</strain>
    </source>
</reference>